<feature type="compositionally biased region" description="Polar residues" evidence="1">
    <location>
        <begin position="140"/>
        <end position="156"/>
    </location>
</feature>
<sequence>MVGLAVDDRRRRRWMAMTMLAPAPPLSFAFALRRLCRPACFAAAACNSMKSNRRNLPFAQHSSFFLLSLVLLLSSFPSLSARLSDLMSWSRIVSLRSVRTRWDAMDRQPKTTSGRGRGRGRGRGDGRGRTLRADAGKPKPNNQPTSQRPEPTQGRNATLAQADCTYYWMDRLPDGRGEVLFVWKTGWGRGVHAHLSLVSHHLLVRMNR</sequence>
<protein>
    <submittedName>
        <fullName evidence="2">Uncharacterized protein</fullName>
    </submittedName>
</protein>
<name>A0ABR1XMD2_9PEZI</name>
<reference evidence="2 3" key="1">
    <citation type="journal article" date="2022" name="G3 (Bethesda)">
        <title>Enemy or ally: a genomic approach to elucidate the lifestyle of Phyllosticta citrichinaensis.</title>
        <authorList>
            <person name="Buijs V.A."/>
            <person name="Groenewald J.Z."/>
            <person name="Haridas S."/>
            <person name="LaButti K.M."/>
            <person name="Lipzen A."/>
            <person name="Martin F.M."/>
            <person name="Barry K."/>
            <person name="Grigoriev I.V."/>
            <person name="Crous P.W."/>
            <person name="Seidl M.F."/>
        </authorList>
    </citation>
    <scope>NUCLEOTIDE SEQUENCE [LARGE SCALE GENOMIC DNA]</scope>
    <source>
        <strain evidence="2 3">CBS 129764</strain>
    </source>
</reference>
<dbReference type="EMBL" id="JBBWUH010000007">
    <property type="protein sequence ID" value="KAK8161354.1"/>
    <property type="molecule type" value="Genomic_DNA"/>
</dbReference>
<keyword evidence="3" id="KW-1185">Reference proteome</keyword>
<feature type="compositionally biased region" description="Basic and acidic residues" evidence="1">
    <location>
        <begin position="122"/>
        <end position="137"/>
    </location>
</feature>
<gene>
    <name evidence="2" type="ORF">IWX90DRAFT_266350</name>
</gene>
<evidence type="ECO:0000313" key="2">
    <source>
        <dbReference type="EMBL" id="KAK8161354.1"/>
    </source>
</evidence>
<feature type="region of interest" description="Disordered" evidence="1">
    <location>
        <begin position="104"/>
        <end position="156"/>
    </location>
</feature>
<proteinExistence type="predicted"/>
<comment type="caution">
    <text evidence="2">The sequence shown here is derived from an EMBL/GenBank/DDBJ whole genome shotgun (WGS) entry which is preliminary data.</text>
</comment>
<accession>A0ABR1XMD2</accession>
<evidence type="ECO:0000256" key="1">
    <source>
        <dbReference type="SAM" id="MobiDB-lite"/>
    </source>
</evidence>
<evidence type="ECO:0000313" key="3">
    <source>
        <dbReference type="Proteomes" id="UP001456524"/>
    </source>
</evidence>
<organism evidence="2 3">
    <name type="scientific">Phyllosticta citrichinensis</name>
    <dbReference type="NCBI Taxonomy" id="1130410"/>
    <lineage>
        <taxon>Eukaryota</taxon>
        <taxon>Fungi</taxon>
        <taxon>Dikarya</taxon>
        <taxon>Ascomycota</taxon>
        <taxon>Pezizomycotina</taxon>
        <taxon>Dothideomycetes</taxon>
        <taxon>Dothideomycetes incertae sedis</taxon>
        <taxon>Botryosphaeriales</taxon>
        <taxon>Phyllostictaceae</taxon>
        <taxon>Phyllosticta</taxon>
    </lineage>
</organism>
<dbReference type="Proteomes" id="UP001456524">
    <property type="component" value="Unassembled WGS sequence"/>
</dbReference>